<dbReference type="EMBL" id="UZAD01009534">
    <property type="protein sequence ID" value="VDN88985.1"/>
    <property type="molecule type" value="Genomic_DNA"/>
</dbReference>
<accession>A0A0N4THZ6</accession>
<evidence type="ECO:0000313" key="3">
    <source>
        <dbReference type="WBParaSite" id="BPAG_0000783501-mRNA-1"/>
    </source>
</evidence>
<dbReference type="AlphaFoldDB" id="A0A0N4THZ6"/>
<dbReference type="Gene3D" id="2.20.25.690">
    <property type="match status" value="1"/>
</dbReference>
<sequence>MDDPGPVADCIVFHDGTKFRACIDTSYRGRLSLAPLLSSYRDSDMLTFCITIHDNGNLLEICVPSGSHGSHVANIAAAYF</sequence>
<protein>
    <submittedName>
        <fullName evidence="3">Peptidase_S8 domain-containing protein</fullName>
    </submittedName>
</protein>
<evidence type="ECO:0000313" key="2">
    <source>
        <dbReference type="Proteomes" id="UP000278627"/>
    </source>
</evidence>
<name>A0A0N4THZ6_BRUPA</name>
<organism evidence="3">
    <name type="scientific">Brugia pahangi</name>
    <name type="common">Filarial nematode worm</name>
    <dbReference type="NCBI Taxonomy" id="6280"/>
    <lineage>
        <taxon>Eukaryota</taxon>
        <taxon>Metazoa</taxon>
        <taxon>Ecdysozoa</taxon>
        <taxon>Nematoda</taxon>
        <taxon>Chromadorea</taxon>
        <taxon>Rhabditida</taxon>
        <taxon>Spirurina</taxon>
        <taxon>Spiruromorpha</taxon>
        <taxon>Filarioidea</taxon>
        <taxon>Onchocercidae</taxon>
        <taxon>Brugia</taxon>
    </lineage>
</organism>
<dbReference type="STRING" id="6280.A0A0N4THZ6"/>
<dbReference type="Proteomes" id="UP000278627">
    <property type="component" value="Unassembled WGS sequence"/>
</dbReference>
<reference evidence="1 2" key="2">
    <citation type="submission" date="2018-11" db="EMBL/GenBank/DDBJ databases">
        <authorList>
            <consortium name="Pathogen Informatics"/>
        </authorList>
    </citation>
    <scope>NUCLEOTIDE SEQUENCE [LARGE SCALE GENOMIC DNA]</scope>
</reference>
<reference evidence="3" key="1">
    <citation type="submission" date="2017-02" db="UniProtKB">
        <authorList>
            <consortium name="WormBaseParasite"/>
        </authorList>
    </citation>
    <scope>IDENTIFICATION</scope>
</reference>
<dbReference type="WBParaSite" id="BPAG_0000783501-mRNA-1">
    <property type="protein sequence ID" value="BPAG_0000783501-mRNA-1"/>
    <property type="gene ID" value="BPAG_0000783501"/>
</dbReference>
<proteinExistence type="predicted"/>
<keyword evidence="2" id="KW-1185">Reference proteome</keyword>
<gene>
    <name evidence="1" type="ORF">BPAG_LOCUS7799</name>
</gene>
<evidence type="ECO:0000313" key="1">
    <source>
        <dbReference type="EMBL" id="VDN88985.1"/>
    </source>
</evidence>